<sequence>MLIQSQLLLAKSPNQAFIQLAGKRKHAELSEGDISDDEEGTILEEEGEGIFPLDLEEEEPGMLTPTLVHPRASIDPPLTPERKRIQNDISAMIAAKRKKEPINGRLSMSLRKRSFLLGRQDEVLKKVLDIYSGYCSTSEISALLRSVRDSFSGGRVSFPGCADDEVHAKLRGAHSIRSVIHHQREIDQGIERDTWPEALPHDAAILRQVLRLKRLLALLAKESSLSDRRKNQLDRLHAHSEHELTAILLRITVSSNLKVSEAYRSAMYNPTTRKFDAAGQAAPIGQVFIHWDKSLVKFLQNNRKPQGRGDRDRGVYVPNWRPKIPSEELCRANAEQEEYESASKQPHNTPTAKLFNLGAGTWPTKGIYDVSIENGLGGMLSMLEGLQALPGTDAAIKEKGYKDLELLILCITAGTEIDMEKLSAGAGARFEVKDYLLNIIAGMKTGCVLELGVSVDGGFNPRIGEEIEEFEFEEVLTKAELRKGLGIIGEIKRMCVLVVRVDRVFLVPWLPHGIAVKSMDLKMYTHELPARILEELPEGQRGDVVFAKAATNVDELVEIVWEAPGIMEVEAAASDDNDDREHSPLPEEVINEADEDIARDPIILIRKLRQVVAKLANAPSETNKTYHKLADDALQSFIKVVAQEKALDLPNSLISLTEGDAAMQVDEKEVIESMILVLKERVGKEDEKNDDDGALKLVQEALSGLEKVKVAIPDGSSASAAEPPSK</sequence>
<dbReference type="Proteomes" id="UP001212841">
    <property type="component" value="Unassembled WGS sequence"/>
</dbReference>
<gene>
    <name evidence="1" type="ORF">HK097_003286</name>
</gene>
<reference evidence="1" key="1">
    <citation type="submission" date="2020-05" db="EMBL/GenBank/DDBJ databases">
        <title>Phylogenomic resolution of chytrid fungi.</title>
        <authorList>
            <person name="Stajich J.E."/>
            <person name="Amses K."/>
            <person name="Simmons R."/>
            <person name="Seto K."/>
            <person name="Myers J."/>
            <person name="Bonds A."/>
            <person name="Quandt C.A."/>
            <person name="Barry K."/>
            <person name="Liu P."/>
            <person name="Grigoriev I."/>
            <person name="Longcore J.E."/>
            <person name="James T.Y."/>
        </authorList>
    </citation>
    <scope>NUCLEOTIDE SEQUENCE</scope>
    <source>
        <strain evidence="1">JEL0318</strain>
    </source>
</reference>
<evidence type="ECO:0000313" key="1">
    <source>
        <dbReference type="EMBL" id="KAJ3053820.1"/>
    </source>
</evidence>
<dbReference type="EMBL" id="JADGJD010000177">
    <property type="protein sequence ID" value="KAJ3053820.1"/>
    <property type="molecule type" value="Genomic_DNA"/>
</dbReference>
<keyword evidence="2" id="KW-1185">Reference proteome</keyword>
<dbReference type="AlphaFoldDB" id="A0AAD5X7I0"/>
<comment type="caution">
    <text evidence="1">The sequence shown here is derived from an EMBL/GenBank/DDBJ whole genome shotgun (WGS) entry which is preliminary data.</text>
</comment>
<name>A0AAD5X7I0_9FUNG</name>
<proteinExistence type="predicted"/>
<organism evidence="1 2">
    <name type="scientific">Rhizophlyctis rosea</name>
    <dbReference type="NCBI Taxonomy" id="64517"/>
    <lineage>
        <taxon>Eukaryota</taxon>
        <taxon>Fungi</taxon>
        <taxon>Fungi incertae sedis</taxon>
        <taxon>Chytridiomycota</taxon>
        <taxon>Chytridiomycota incertae sedis</taxon>
        <taxon>Chytridiomycetes</taxon>
        <taxon>Rhizophlyctidales</taxon>
        <taxon>Rhizophlyctidaceae</taxon>
        <taxon>Rhizophlyctis</taxon>
    </lineage>
</organism>
<evidence type="ECO:0000313" key="2">
    <source>
        <dbReference type="Proteomes" id="UP001212841"/>
    </source>
</evidence>
<accession>A0AAD5X7I0</accession>
<protein>
    <submittedName>
        <fullName evidence="1">Uncharacterized protein</fullName>
    </submittedName>
</protein>